<accession>A0A2G9NJ26</accession>
<dbReference type="OrthoDB" id="435593at2759"/>
<proteinExistence type="predicted"/>
<reference evidence="2" key="1">
    <citation type="journal article" date="2017" name="Nat. Commun.">
        <title>The North American bullfrog draft genome provides insight into hormonal regulation of long noncoding RNA.</title>
        <authorList>
            <person name="Hammond S.A."/>
            <person name="Warren R.L."/>
            <person name="Vandervalk B.P."/>
            <person name="Kucuk E."/>
            <person name="Khan H."/>
            <person name="Gibb E.A."/>
            <person name="Pandoh P."/>
            <person name="Kirk H."/>
            <person name="Zhao Y."/>
            <person name="Jones M."/>
            <person name="Mungall A.J."/>
            <person name="Coope R."/>
            <person name="Pleasance S."/>
            <person name="Moore R.A."/>
            <person name="Holt R.A."/>
            <person name="Round J.M."/>
            <person name="Ohora S."/>
            <person name="Walle B.V."/>
            <person name="Veldhoen N."/>
            <person name="Helbing C.C."/>
            <person name="Birol I."/>
        </authorList>
    </citation>
    <scope>NUCLEOTIDE SEQUENCE [LARGE SCALE GENOMIC DNA]</scope>
</reference>
<dbReference type="InterPro" id="IPR011989">
    <property type="entry name" value="ARM-like"/>
</dbReference>
<sequence length="75" mass="8850">MKFLRDLIHTGISNDHEENFEVRKDLIQQVMNQFGQQLVSQILHACCFCLPPYTLPDVAEVVWEMMIFDRPVRKS</sequence>
<dbReference type="Gene3D" id="1.25.10.10">
    <property type="entry name" value="Leucine-rich Repeat Variant"/>
    <property type="match status" value="1"/>
</dbReference>
<evidence type="ECO:0000313" key="1">
    <source>
        <dbReference type="EMBL" id="PIN90650.1"/>
    </source>
</evidence>
<dbReference type="Proteomes" id="UP000228934">
    <property type="component" value="Unassembled WGS sequence"/>
</dbReference>
<keyword evidence="2" id="KW-1185">Reference proteome</keyword>
<name>A0A2G9NJ26_AQUCT</name>
<dbReference type="EMBL" id="KV923235">
    <property type="protein sequence ID" value="PIN90650.1"/>
    <property type="molecule type" value="Genomic_DNA"/>
</dbReference>
<gene>
    <name evidence="1" type="ORF">AB205_0201760</name>
</gene>
<dbReference type="AlphaFoldDB" id="A0A2G9NJ26"/>
<evidence type="ECO:0000313" key="2">
    <source>
        <dbReference type="Proteomes" id="UP000228934"/>
    </source>
</evidence>
<organism evidence="1 2">
    <name type="scientific">Aquarana catesbeiana</name>
    <name type="common">American bullfrog</name>
    <name type="synonym">Rana catesbeiana</name>
    <dbReference type="NCBI Taxonomy" id="8400"/>
    <lineage>
        <taxon>Eukaryota</taxon>
        <taxon>Metazoa</taxon>
        <taxon>Chordata</taxon>
        <taxon>Craniata</taxon>
        <taxon>Vertebrata</taxon>
        <taxon>Euteleostomi</taxon>
        <taxon>Amphibia</taxon>
        <taxon>Batrachia</taxon>
        <taxon>Anura</taxon>
        <taxon>Neobatrachia</taxon>
        <taxon>Ranoidea</taxon>
        <taxon>Ranidae</taxon>
        <taxon>Aquarana</taxon>
    </lineage>
</organism>
<protein>
    <submittedName>
        <fullName evidence="1">Uncharacterized protein</fullName>
    </submittedName>
</protein>